<dbReference type="Proteomes" id="UP000034805">
    <property type="component" value="Unassembled WGS sequence"/>
</dbReference>
<evidence type="ECO:0000313" key="2">
    <source>
        <dbReference type="EMBL" id="KPP58813.1"/>
    </source>
</evidence>
<proteinExistence type="predicted"/>
<name>A0A0P7TDF4_SCLFO</name>
<sequence>MWSPSCSTSTIYLHPARFHLAPLHVPVSQRLWTCLCGNALFFFNSTKDAAYAEKLELSGFVSLTDDDTRDKNLEAARLTLRLEARELWKGFIRSVVERHPDCGNLLLRPGRDGSSLAVTTRQDLHGHYRVTQKQDGGYLIEVENPRLVEKTAGTLQPFLLEQPYERNITSPLTAELHSFFNGLRVVVSSEEPPALPPKPGRRGFQRRNNSSPSPARHGSLSAISEELKLKLETRRGSQH</sequence>
<protein>
    <submittedName>
        <fullName evidence="2">Signal-transducing adaptor protein 2-like</fullName>
    </submittedName>
</protein>
<dbReference type="InterPro" id="IPR036860">
    <property type="entry name" value="SH2_dom_sf"/>
</dbReference>
<reference evidence="2 3" key="1">
    <citation type="submission" date="2015-08" db="EMBL/GenBank/DDBJ databases">
        <title>The genome of the Asian arowana (Scleropages formosus).</title>
        <authorList>
            <person name="Tan M.H."/>
            <person name="Gan H.M."/>
            <person name="Croft L.J."/>
            <person name="Austin C.M."/>
        </authorList>
    </citation>
    <scope>NUCLEOTIDE SEQUENCE [LARGE SCALE GENOMIC DNA]</scope>
    <source>
        <strain evidence="2">Aro1</strain>
    </source>
</reference>
<comment type="caution">
    <text evidence="2">The sequence shown here is derived from an EMBL/GenBank/DDBJ whole genome shotgun (WGS) entry which is preliminary data.</text>
</comment>
<evidence type="ECO:0000256" key="1">
    <source>
        <dbReference type="SAM" id="MobiDB-lite"/>
    </source>
</evidence>
<dbReference type="PANTHER" id="PTHR16186:SF11">
    <property type="entry name" value="SIGNAL-TRANSDUCING ADAPTOR PROTEIN 2"/>
    <property type="match status" value="1"/>
</dbReference>
<evidence type="ECO:0000313" key="3">
    <source>
        <dbReference type="Proteomes" id="UP000034805"/>
    </source>
</evidence>
<dbReference type="PANTHER" id="PTHR16186">
    <property type="entry name" value="SIGNAL-TRANSDUCING ADAPTOR PROTEIN-RELATED"/>
    <property type="match status" value="1"/>
</dbReference>
<dbReference type="AlphaFoldDB" id="A0A0P7TDF4"/>
<organism evidence="2 3">
    <name type="scientific">Scleropages formosus</name>
    <name type="common">Asian bonytongue</name>
    <name type="synonym">Osteoglossum formosum</name>
    <dbReference type="NCBI Taxonomy" id="113540"/>
    <lineage>
        <taxon>Eukaryota</taxon>
        <taxon>Metazoa</taxon>
        <taxon>Chordata</taxon>
        <taxon>Craniata</taxon>
        <taxon>Vertebrata</taxon>
        <taxon>Euteleostomi</taxon>
        <taxon>Actinopterygii</taxon>
        <taxon>Neopterygii</taxon>
        <taxon>Teleostei</taxon>
        <taxon>Osteoglossocephala</taxon>
        <taxon>Osteoglossomorpha</taxon>
        <taxon>Osteoglossiformes</taxon>
        <taxon>Osteoglossidae</taxon>
        <taxon>Scleropages</taxon>
    </lineage>
</organism>
<dbReference type="InterPro" id="IPR039111">
    <property type="entry name" value="STAP1/STAP2"/>
</dbReference>
<gene>
    <name evidence="2" type="ORF">Z043_123328</name>
</gene>
<dbReference type="SUPFAM" id="SSF50729">
    <property type="entry name" value="PH domain-like"/>
    <property type="match status" value="1"/>
</dbReference>
<dbReference type="GO" id="GO:0035591">
    <property type="term" value="F:signaling adaptor activity"/>
    <property type="evidence" value="ECO:0007669"/>
    <property type="project" value="InterPro"/>
</dbReference>
<feature type="compositionally biased region" description="Basic and acidic residues" evidence="1">
    <location>
        <begin position="225"/>
        <end position="239"/>
    </location>
</feature>
<accession>A0A0P7TDF4</accession>
<dbReference type="EMBL" id="JARO02013149">
    <property type="protein sequence ID" value="KPP58813.1"/>
    <property type="molecule type" value="Genomic_DNA"/>
</dbReference>
<feature type="region of interest" description="Disordered" evidence="1">
    <location>
        <begin position="190"/>
        <end position="239"/>
    </location>
</feature>
<dbReference type="Gene3D" id="3.30.505.10">
    <property type="entry name" value="SH2 domain"/>
    <property type="match status" value="1"/>
</dbReference>